<accession>A0A4R0R904</accession>
<gene>
    <name evidence="2" type="ORF">EIP91_008133</name>
</gene>
<feature type="domain" description="BTB" evidence="1">
    <location>
        <begin position="24"/>
        <end position="91"/>
    </location>
</feature>
<evidence type="ECO:0000259" key="1">
    <source>
        <dbReference type="PROSITE" id="PS50097"/>
    </source>
</evidence>
<dbReference type="Gene3D" id="3.30.710.10">
    <property type="entry name" value="Potassium Channel Kv1.1, Chain A"/>
    <property type="match status" value="1"/>
</dbReference>
<dbReference type="Proteomes" id="UP000292702">
    <property type="component" value="Unassembled WGS sequence"/>
</dbReference>
<organism evidence="2 3">
    <name type="scientific">Steccherinum ochraceum</name>
    <dbReference type="NCBI Taxonomy" id="92696"/>
    <lineage>
        <taxon>Eukaryota</taxon>
        <taxon>Fungi</taxon>
        <taxon>Dikarya</taxon>
        <taxon>Basidiomycota</taxon>
        <taxon>Agaricomycotina</taxon>
        <taxon>Agaricomycetes</taxon>
        <taxon>Polyporales</taxon>
        <taxon>Steccherinaceae</taxon>
        <taxon>Steccherinum</taxon>
    </lineage>
</organism>
<protein>
    <recommendedName>
        <fullName evidence="1">BTB domain-containing protein</fullName>
    </recommendedName>
</protein>
<dbReference type="Pfam" id="PF00651">
    <property type="entry name" value="BTB"/>
    <property type="match status" value="1"/>
</dbReference>
<name>A0A4R0R904_9APHY</name>
<dbReference type="AlphaFoldDB" id="A0A4R0R904"/>
<dbReference type="InterPro" id="IPR011333">
    <property type="entry name" value="SKP1/BTB/POZ_sf"/>
</dbReference>
<dbReference type="InterPro" id="IPR000210">
    <property type="entry name" value="BTB/POZ_dom"/>
</dbReference>
<dbReference type="PROSITE" id="PS50097">
    <property type="entry name" value="BTB"/>
    <property type="match status" value="1"/>
</dbReference>
<evidence type="ECO:0000313" key="2">
    <source>
        <dbReference type="EMBL" id="TCD61645.1"/>
    </source>
</evidence>
<comment type="caution">
    <text evidence="2">The sequence shown here is derived from an EMBL/GenBank/DDBJ whole genome shotgun (WGS) entry which is preliminary data.</text>
</comment>
<dbReference type="STRING" id="92696.A0A4R0R904"/>
<sequence>MDMQVDPQLNPAFKKSKKLWFEDGSVIIVTGEVGFRVYKGALSACSDVFRDTFAMPQGSGSSQELFEDCPVVRLQDSARDMARFLDVVFNGAGIWCQDESQIYDWNIVRSVLTLSHKYQAERLLTEGIRRLTARFPDTIEKWDVLYSTQGYLGDNGDLISMPNMAKFLSLPHVHLLALYDCCNLSTADLLGGLTNTDGVLEVLSQEDMVMCVDGRINLAEENTKLWEYRFSAPCPENCQKPGHNRCENARRSLNERGLKMARETYHNPLAPETDTYKALQHKMCLHCAEYFVKRDTARRQEIMDNLKTHLSTRHNSSEVDE</sequence>
<keyword evidence="3" id="KW-1185">Reference proteome</keyword>
<reference evidence="2 3" key="1">
    <citation type="submission" date="2018-11" db="EMBL/GenBank/DDBJ databases">
        <title>Genome assembly of Steccherinum ochraceum LE-BIN_3174, the white-rot fungus of the Steccherinaceae family (The Residual Polyporoid clade, Polyporales, Basidiomycota).</title>
        <authorList>
            <person name="Fedorova T.V."/>
            <person name="Glazunova O.A."/>
            <person name="Landesman E.O."/>
            <person name="Moiseenko K.V."/>
            <person name="Psurtseva N.V."/>
            <person name="Savinova O.S."/>
            <person name="Shakhova N.V."/>
            <person name="Tyazhelova T.V."/>
            <person name="Vasina D.V."/>
        </authorList>
    </citation>
    <scope>NUCLEOTIDE SEQUENCE [LARGE SCALE GENOMIC DNA]</scope>
    <source>
        <strain evidence="2 3">LE-BIN_3174</strain>
    </source>
</reference>
<proteinExistence type="predicted"/>
<dbReference type="EMBL" id="RWJN01000443">
    <property type="protein sequence ID" value="TCD61645.1"/>
    <property type="molecule type" value="Genomic_DNA"/>
</dbReference>
<dbReference type="OrthoDB" id="3036049at2759"/>
<dbReference type="CDD" id="cd18186">
    <property type="entry name" value="BTB_POZ_ZBTB_KLHL-like"/>
    <property type="match status" value="1"/>
</dbReference>
<evidence type="ECO:0000313" key="3">
    <source>
        <dbReference type="Proteomes" id="UP000292702"/>
    </source>
</evidence>